<dbReference type="EMBL" id="CANHGI010000006">
    <property type="protein sequence ID" value="CAI5456008.1"/>
    <property type="molecule type" value="Genomic_DNA"/>
</dbReference>
<evidence type="ECO:0000256" key="1">
    <source>
        <dbReference type="SAM" id="MobiDB-lite"/>
    </source>
</evidence>
<sequence length="217" mass="24517">MDHQDFNHFPSTYERDDKSNGNGAQDTDFCPRLSDSTNFPTPTKFCGNFDNTMDYTHLLSPRFIKGEEMERIRNRNESKTYETGEEGELAGYDNQLKPIKLITPKKFYSLQNNRFSPLKLDERHAKKTLRVSSASRQLTQKMSVMSINDELKTAGGAEKSTLENVQKLNGEFKILKITDSNYDVQNQDSSTPTANAANLTVNNGEIADVVGSLLNEF</sequence>
<reference evidence="2" key="1">
    <citation type="submission" date="2022-11" db="EMBL/GenBank/DDBJ databases">
        <authorList>
            <person name="Kikuchi T."/>
        </authorList>
    </citation>
    <scope>NUCLEOTIDE SEQUENCE</scope>
    <source>
        <strain evidence="2">PS1010</strain>
    </source>
</reference>
<keyword evidence="3" id="KW-1185">Reference proteome</keyword>
<proteinExistence type="predicted"/>
<comment type="caution">
    <text evidence="2">The sequence shown here is derived from an EMBL/GenBank/DDBJ whole genome shotgun (WGS) entry which is preliminary data.</text>
</comment>
<dbReference type="Proteomes" id="UP001152747">
    <property type="component" value="Unassembled WGS sequence"/>
</dbReference>
<accession>A0A9P1J595</accession>
<organism evidence="2 3">
    <name type="scientific">Caenorhabditis angaria</name>
    <dbReference type="NCBI Taxonomy" id="860376"/>
    <lineage>
        <taxon>Eukaryota</taxon>
        <taxon>Metazoa</taxon>
        <taxon>Ecdysozoa</taxon>
        <taxon>Nematoda</taxon>
        <taxon>Chromadorea</taxon>
        <taxon>Rhabditida</taxon>
        <taxon>Rhabditina</taxon>
        <taxon>Rhabditomorpha</taxon>
        <taxon>Rhabditoidea</taxon>
        <taxon>Rhabditidae</taxon>
        <taxon>Peloderinae</taxon>
        <taxon>Caenorhabditis</taxon>
    </lineage>
</organism>
<gene>
    <name evidence="2" type="ORF">CAMP_LOCUS18645</name>
</gene>
<evidence type="ECO:0000313" key="2">
    <source>
        <dbReference type="EMBL" id="CAI5456008.1"/>
    </source>
</evidence>
<name>A0A9P1J595_9PELO</name>
<feature type="region of interest" description="Disordered" evidence="1">
    <location>
        <begin position="1"/>
        <end position="35"/>
    </location>
</feature>
<dbReference type="AlphaFoldDB" id="A0A9P1J595"/>
<protein>
    <submittedName>
        <fullName evidence="2">Uncharacterized protein</fullName>
    </submittedName>
</protein>
<evidence type="ECO:0000313" key="3">
    <source>
        <dbReference type="Proteomes" id="UP001152747"/>
    </source>
</evidence>